<dbReference type="KEGG" id="hpel:HZS54_08725"/>
<dbReference type="InterPro" id="IPR050921">
    <property type="entry name" value="T4SS_GSP_E_ATPase"/>
</dbReference>
<evidence type="ECO:0000256" key="1">
    <source>
        <dbReference type="ARBA" id="ARBA00006611"/>
    </source>
</evidence>
<gene>
    <name evidence="4" type="ORF">HZS54_08725</name>
</gene>
<reference evidence="4 5" key="1">
    <citation type="submission" date="2020-07" db="EMBL/GenBank/DDBJ databases">
        <title>Halosimplex litoreum sp. nov. and Halosimplex rubrum sp. nov., isolated from different salt environments.</title>
        <authorList>
            <person name="Cui H."/>
        </authorList>
    </citation>
    <scope>NUCLEOTIDE SEQUENCE [LARGE SCALE GENOMIC DNA]</scope>
    <source>
        <strain evidence="4 5">R2</strain>
    </source>
</reference>
<dbReference type="PANTHER" id="PTHR30486">
    <property type="entry name" value="TWITCHING MOTILITY PROTEIN PILT"/>
    <property type="match status" value="1"/>
</dbReference>
<evidence type="ECO:0000256" key="2">
    <source>
        <dbReference type="SAM" id="MobiDB-lite"/>
    </source>
</evidence>
<feature type="compositionally biased region" description="Polar residues" evidence="2">
    <location>
        <begin position="736"/>
        <end position="761"/>
    </location>
</feature>
<protein>
    <submittedName>
        <fullName evidence="4">Type II/IV secretion system ATPase subunit</fullName>
    </submittedName>
</protein>
<dbReference type="SUPFAM" id="SSF52540">
    <property type="entry name" value="P-loop containing nucleoside triphosphate hydrolases"/>
    <property type="match status" value="1"/>
</dbReference>
<feature type="domain" description="Bacterial type II secretion system protein E" evidence="3">
    <location>
        <begin position="405"/>
        <end position="582"/>
    </location>
</feature>
<dbReference type="AlphaFoldDB" id="A0A7D5P5Y7"/>
<dbReference type="InterPro" id="IPR001482">
    <property type="entry name" value="T2SS/T4SS_dom"/>
</dbReference>
<dbReference type="Gene3D" id="3.40.50.300">
    <property type="entry name" value="P-loop containing nucleotide triphosphate hydrolases"/>
    <property type="match status" value="1"/>
</dbReference>
<keyword evidence="5" id="KW-1185">Reference proteome</keyword>
<evidence type="ECO:0000259" key="3">
    <source>
        <dbReference type="Pfam" id="PF00437"/>
    </source>
</evidence>
<feature type="compositionally biased region" description="Basic and acidic residues" evidence="2">
    <location>
        <begin position="769"/>
        <end position="780"/>
    </location>
</feature>
<evidence type="ECO:0000313" key="4">
    <source>
        <dbReference type="EMBL" id="QLH81703.1"/>
    </source>
</evidence>
<feature type="region of interest" description="Disordered" evidence="2">
    <location>
        <begin position="730"/>
        <end position="793"/>
    </location>
</feature>
<dbReference type="RefSeq" id="WP_179921951.1">
    <property type="nucleotide sequence ID" value="NZ_CP058909.1"/>
</dbReference>
<feature type="compositionally biased region" description="Basic and acidic residues" evidence="2">
    <location>
        <begin position="1"/>
        <end position="13"/>
    </location>
</feature>
<dbReference type="EMBL" id="CP058909">
    <property type="protein sequence ID" value="QLH81703.1"/>
    <property type="molecule type" value="Genomic_DNA"/>
</dbReference>
<dbReference type="OrthoDB" id="262046at2157"/>
<dbReference type="Proteomes" id="UP000509346">
    <property type="component" value="Chromosome"/>
</dbReference>
<proteinExistence type="inferred from homology"/>
<name>A0A7D5P5Y7_9EURY</name>
<dbReference type="GeneID" id="56082668"/>
<feature type="compositionally biased region" description="Acidic residues" evidence="2">
    <location>
        <begin position="781"/>
        <end position="793"/>
    </location>
</feature>
<dbReference type="PANTHER" id="PTHR30486:SF14">
    <property type="entry name" value="FLAGELLA ACCESSORY PROTEIN I"/>
    <property type="match status" value="1"/>
</dbReference>
<feature type="region of interest" description="Disordered" evidence="2">
    <location>
        <begin position="1"/>
        <end position="33"/>
    </location>
</feature>
<dbReference type="Pfam" id="PF00437">
    <property type="entry name" value="T2SSE"/>
    <property type="match status" value="1"/>
</dbReference>
<dbReference type="GO" id="GO:0016887">
    <property type="term" value="F:ATP hydrolysis activity"/>
    <property type="evidence" value="ECO:0007669"/>
    <property type="project" value="InterPro"/>
</dbReference>
<evidence type="ECO:0000313" key="5">
    <source>
        <dbReference type="Proteomes" id="UP000509346"/>
    </source>
</evidence>
<organism evidence="4 5">
    <name type="scientific">Halosimplex pelagicum</name>
    <dbReference type="NCBI Taxonomy" id="869886"/>
    <lineage>
        <taxon>Archaea</taxon>
        <taxon>Methanobacteriati</taxon>
        <taxon>Methanobacteriota</taxon>
        <taxon>Stenosarchaea group</taxon>
        <taxon>Halobacteria</taxon>
        <taxon>Halobacteriales</taxon>
        <taxon>Haloarculaceae</taxon>
        <taxon>Halosimplex</taxon>
    </lineage>
</organism>
<dbReference type="Gene3D" id="3.30.450.380">
    <property type="match status" value="2"/>
</dbReference>
<comment type="similarity">
    <text evidence="1">Belongs to the GSP E family.</text>
</comment>
<sequence>MSNERLELADRGDGGGGAVAPPLPPDDPEAWYTPDVRSQTEVAPGVVVTIRETATDFDYEVREPGLTDADRERLDRVLEYFGDASLERPRTREGAVERMADGFDPKHRRVLDRLIDVAPGARRRIEYHALAELGCLGRLTPYALDDRIDVADVAGDGVVVHTDDFAPAETELPADPDYLDRFASERLDRHTVDFHGFEIPVVVYRENLLGTDSWMTKYAVREPDLLPGDADLVAECKERIWETDVDGVVDDEAAFVRERARELLSRRLTARNTRAWLDAARYRVRSALAEWDLAIPPVDDRYATDRLDDLVYYVLRDYVGYGKLTVPIRDDHLEDVEANRVGERVKVVPRDDVGHTERIPTNLAFEDEHEFVNVVKQLAAEDGTELNAANPSAKVNLSPPGVSETIRCAVALPTVSEDGPHISIRKQAPDVMTPVDLLERDSLPTELVAMLWQLYEHHGVVLFCGPTGVGKTTLMNAHMPFVSFRDRPVSIDEGSREVWLPHETGVSLTTREHQDEYKRVTMADLMTETNYLNPDVELIAEINTPESFETFAEVLNTGHGVIGTTHAGDVETLVNRVVEQDLPTYLLSEIDLLVFPREVDGERYVGEVVEFVGEETFREYDGERDDDACGVVRKGETTVYWNTVARRTHDGEYDLAYEHPDLGDDERSVQTELFERIARLTDRPVDAVEDAFHRKHRYVEYLRREGVSDGDDLFAFLADLQTDEAATVERIRQHTAGRSGTVTATDEQTGRPTPATSQETITLDDPDTEGDHGRGNRHTDGDEDTPAEGADGD</sequence>
<dbReference type="InterPro" id="IPR027417">
    <property type="entry name" value="P-loop_NTPase"/>
</dbReference>
<accession>A0A7D5P5Y7</accession>